<dbReference type="OrthoDB" id="3632925at2759"/>
<keyword evidence="2" id="KW-1185">Reference proteome</keyword>
<dbReference type="HOGENOM" id="CLU_1750827_0_0_1"/>
<reference evidence="1 2" key="1">
    <citation type="journal article" date="2012" name="PLoS Pathog.">
        <title>Diverse lifestyles and strategies of plant pathogenesis encoded in the genomes of eighteen Dothideomycetes fungi.</title>
        <authorList>
            <person name="Ohm R.A."/>
            <person name="Feau N."/>
            <person name="Henrissat B."/>
            <person name="Schoch C.L."/>
            <person name="Horwitz B.A."/>
            <person name="Barry K.W."/>
            <person name="Condon B.J."/>
            <person name="Copeland A.C."/>
            <person name="Dhillon B."/>
            <person name="Glaser F."/>
            <person name="Hesse C.N."/>
            <person name="Kosti I."/>
            <person name="LaButti K."/>
            <person name="Lindquist E.A."/>
            <person name="Lucas S."/>
            <person name="Salamov A.A."/>
            <person name="Bradshaw R.E."/>
            <person name="Ciuffetti L."/>
            <person name="Hamelin R.C."/>
            <person name="Kema G.H.J."/>
            <person name="Lawrence C."/>
            <person name="Scott J.A."/>
            <person name="Spatafora J.W."/>
            <person name="Turgeon B.G."/>
            <person name="de Wit P.J.G.M."/>
            <person name="Zhong S."/>
            <person name="Goodwin S.B."/>
            <person name="Grigoriev I.V."/>
        </authorList>
    </citation>
    <scope>NUCLEOTIDE SEQUENCE [LARGE SCALE GENOMIC DNA]</scope>
    <source>
        <strain evidence="1 2">SO2202</strain>
    </source>
</reference>
<evidence type="ECO:0000313" key="1">
    <source>
        <dbReference type="EMBL" id="EMF14055.1"/>
    </source>
</evidence>
<dbReference type="RefSeq" id="XP_016762176.1">
    <property type="nucleotide sequence ID" value="XM_016900633.1"/>
</dbReference>
<dbReference type="AlphaFoldDB" id="M3D7B2"/>
<name>M3D7B2_SPHMS</name>
<protein>
    <submittedName>
        <fullName evidence="1">Uncharacterized protein</fullName>
    </submittedName>
</protein>
<gene>
    <name evidence="1" type="ORF">SEPMUDRAFT_106433</name>
</gene>
<proteinExistence type="predicted"/>
<dbReference type="Proteomes" id="UP000016931">
    <property type="component" value="Unassembled WGS sequence"/>
</dbReference>
<sequence>MKTRSAARCPYIKVMDVARAPSIAVLSLQSKFESQLRNCGIKHPLTNCTIHFGDVTMSSTKPRWRHKLRRSQELKTEGLLSIDAPFGELKRPPFRFFALPRELRDAVYSWVFGAFEGKQRHNLAAFKDPAITLVSKQARREAQSVLFAG</sequence>
<evidence type="ECO:0000313" key="2">
    <source>
        <dbReference type="Proteomes" id="UP000016931"/>
    </source>
</evidence>
<organism evidence="1 2">
    <name type="scientific">Sphaerulina musiva (strain SO2202)</name>
    <name type="common">Poplar stem canker fungus</name>
    <name type="synonym">Septoria musiva</name>
    <dbReference type="NCBI Taxonomy" id="692275"/>
    <lineage>
        <taxon>Eukaryota</taxon>
        <taxon>Fungi</taxon>
        <taxon>Dikarya</taxon>
        <taxon>Ascomycota</taxon>
        <taxon>Pezizomycotina</taxon>
        <taxon>Dothideomycetes</taxon>
        <taxon>Dothideomycetidae</taxon>
        <taxon>Mycosphaerellales</taxon>
        <taxon>Mycosphaerellaceae</taxon>
        <taxon>Sphaerulina</taxon>
    </lineage>
</organism>
<dbReference type="GeneID" id="27897770"/>
<accession>M3D7B2</accession>
<dbReference type="EMBL" id="KB456262">
    <property type="protein sequence ID" value="EMF14055.1"/>
    <property type="molecule type" value="Genomic_DNA"/>
</dbReference>